<dbReference type="STRING" id="441209.GCA_001870665_01908"/>
<dbReference type="SUPFAM" id="SSF53448">
    <property type="entry name" value="Nucleotide-diphospho-sugar transferases"/>
    <property type="match status" value="1"/>
</dbReference>
<dbReference type="Pfam" id="PF13704">
    <property type="entry name" value="Glyco_tranf_2_4"/>
    <property type="match status" value="1"/>
</dbReference>
<name>A0A2K8K9W2_9RHOB</name>
<keyword evidence="2" id="KW-1185">Reference proteome</keyword>
<dbReference type="CDD" id="cd00761">
    <property type="entry name" value="Glyco_tranf_GTA_type"/>
    <property type="match status" value="1"/>
</dbReference>
<evidence type="ECO:0000313" key="2">
    <source>
        <dbReference type="Proteomes" id="UP000228948"/>
    </source>
</evidence>
<gene>
    <name evidence="1" type="ORF">BG454_10650</name>
</gene>
<proteinExistence type="predicted"/>
<dbReference type="GO" id="GO:0016740">
    <property type="term" value="F:transferase activity"/>
    <property type="evidence" value="ECO:0007669"/>
    <property type="project" value="UniProtKB-KW"/>
</dbReference>
<sequence>MGVLSQLRLRAERHAKLLRCLRKSASLSSRANRADAIRAGDILAFVTLRNELVRLPYFLEYYRAQGVQHFLMVDNGSTDGTTEYLEAQRDVSVWVTSDSYKRASYGVDWLNHLLWRYGEGHWVLVLDVDEFLVYPFCDTRPLQALTDWLDSQGRRSFGAMLLDMYPKGPIAAQPYQSGQDPFEIARWFDSGNFSIRRNAKYNNLWIQGGVRQRLIMSQTPEMAPALNKTPLVHWSRKYAYTSSTHMLLPRGLNKVYDDAGGEDASGVLLHAKFLDTILAKTQEELQRGEHYAGSREYQAYQSSLSASQDLWCEWSTEYINWRQLEILGLMSKGDWA</sequence>
<protein>
    <submittedName>
        <fullName evidence="1">Glycosyltransferase family 2 protein</fullName>
    </submittedName>
</protein>
<evidence type="ECO:0000313" key="1">
    <source>
        <dbReference type="EMBL" id="ATX66214.1"/>
    </source>
</evidence>
<dbReference type="KEGG" id="rbg:BG454_10650"/>
<dbReference type="Proteomes" id="UP000228948">
    <property type="component" value="Chromosome"/>
</dbReference>
<dbReference type="EMBL" id="CP024899">
    <property type="protein sequence ID" value="ATX66214.1"/>
    <property type="molecule type" value="Genomic_DNA"/>
</dbReference>
<keyword evidence="1" id="KW-0808">Transferase</keyword>
<accession>A0A2K8K9W2</accession>
<reference evidence="1 2" key="1">
    <citation type="submission" date="2017-11" db="EMBL/GenBank/DDBJ databases">
        <title>Revised Sequence and Annotation of the Rhodobaca barguzinensis strain alga05 Genome.</title>
        <authorList>
            <person name="Kopejtka K."/>
            <person name="Tomasch J.M."/>
            <person name="Bunk B."/>
            <person name="Koblizek M."/>
        </authorList>
    </citation>
    <scope>NUCLEOTIDE SEQUENCE [LARGE SCALE GENOMIC DNA]</scope>
    <source>
        <strain evidence="2">alga05</strain>
    </source>
</reference>
<organism evidence="1 2">
    <name type="scientific">Roseinatronobacter bogoriensis subsp. barguzinensis</name>
    <dbReference type="NCBI Taxonomy" id="441209"/>
    <lineage>
        <taxon>Bacteria</taxon>
        <taxon>Pseudomonadati</taxon>
        <taxon>Pseudomonadota</taxon>
        <taxon>Alphaproteobacteria</taxon>
        <taxon>Rhodobacterales</taxon>
        <taxon>Paracoccaceae</taxon>
        <taxon>Roseinatronobacter</taxon>
    </lineage>
</organism>
<dbReference type="AlphaFoldDB" id="A0A2K8K9W2"/>
<dbReference type="OrthoDB" id="3010234at2"/>
<dbReference type="InterPro" id="IPR029044">
    <property type="entry name" value="Nucleotide-diphossugar_trans"/>
</dbReference>
<dbReference type="RefSeq" id="WP_071480735.1">
    <property type="nucleotide sequence ID" value="NZ_CP024899.1"/>
</dbReference>